<gene>
    <name evidence="1" type="ORF">Ae201684_018646</name>
</gene>
<evidence type="ECO:0008006" key="3">
    <source>
        <dbReference type="Google" id="ProtNLM"/>
    </source>
</evidence>
<sequence length="236" mass="27440">MSMLVRVWYGQYLLTLQTARRANWFSTKKPTISLERQQQILRVAQCVYELEGKPKTINLTPTKFIVPSTEPFPTDLRGKKFDIAVLRTAKQNGLLSPRVVAELDAIGFSWNGIQQKSTEAWKENLDALRTYKSIHGNLNIPSYYEVKMGDIQWPQKFWGKKLGLVVKRFMATQEEMISARRQNWIRWDLSGMQSTPSGRRIYWHLRRIKPSMKIFSSRNPSLCPTKIQIGHKKLGI</sequence>
<evidence type="ECO:0000313" key="2">
    <source>
        <dbReference type="Proteomes" id="UP000481153"/>
    </source>
</evidence>
<comment type="caution">
    <text evidence="1">The sequence shown here is derived from an EMBL/GenBank/DDBJ whole genome shotgun (WGS) entry which is preliminary data.</text>
</comment>
<evidence type="ECO:0000313" key="1">
    <source>
        <dbReference type="EMBL" id="KAF0722166.1"/>
    </source>
</evidence>
<organism evidence="1 2">
    <name type="scientific">Aphanomyces euteiches</name>
    <dbReference type="NCBI Taxonomy" id="100861"/>
    <lineage>
        <taxon>Eukaryota</taxon>
        <taxon>Sar</taxon>
        <taxon>Stramenopiles</taxon>
        <taxon>Oomycota</taxon>
        <taxon>Saprolegniomycetes</taxon>
        <taxon>Saprolegniales</taxon>
        <taxon>Verrucalvaceae</taxon>
        <taxon>Aphanomyces</taxon>
    </lineage>
</organism>
<accession>A0A6G0W6Q8</accession>
<protein>
    <recommendedName>
        <fullName evidence="3">Helicase-associated domain-containing protein</fullName>
    </recommendedName>
</protein>
<dbReference type="VEuPathDB" id="FungiDB:AeMF1_015696"/>
<dbReference type="PANTHER" id="PTHR37066:SF1">
    <property type="entry name" value="LNS2_PITP DOMAIN-CONTAINING PROTEIN"/>
    <property type="match status" value="1"/>
</dbReference>
<dbReference type="Proteomes" id="UP000481153">
    <property type="component" value="Unassembled WGS sequence"/>
</dbReference>
<keyword evidence="2" id="KW-1185">Reference proteome</keyword>
<dbReference type="PANTHER" id="PTHR37066">
    <property type="entry name" value="HELICASE-ASSOCIATED"/>
    <property type="match status" value="1"/>
</dbReference>
<dbReference type="EMBL" id="VJMJ01000345">
    <property type="protein sequence ID" value="KAF0722166.1"/>
    <property type="molecule type" value="Genomic_DNA"/>
</dbReference>
<proteinExistence type="predicted"/>
<dbReference type="AlphaFoldDB" id="A0A6G0W6Q8"/>
<name>A0A6G0W6Q8_9STRA</name>
<reference evidence="1 2" key="1">
    <citation type="submission" date="2019-07" db="EMBL/GenBank/DDBJ databases">
        <title>Genomics analysis of Aphanomyces spp. identifies a new class of oomycete effector associated with host adaptation.</title>
        <authorList>
            <person name="Gaulin E."/>
        </authorList>
    </citation>
    <scope>NUCLEOTIDE SEQUENCE [LARGE SCALE GENOMIC DNA]</scope>
    <source>
        <strain evidence="1 2">ATCC 201684</strain>
    </source>
</reference>